<evidence type="ECO:0000313" key="5">
    <source>
        <dbReference type="Proteomes" id="UP000013200"/>
    </source>
</evidence>
<reference evidence="4 6" key="2">
    <citation type="journal article" date="2014" name="Int. J. Syst. Evol. Microbiol.">
        <title>Complete genome sequence of Corynebacterium casei LMG S-19264T (=DSM 44701T), isolated from a smear-ripened cheese.</title>
        <authorList>
            <consortium name="US DOE Joint Genome Institute (JGI-PGF)"/>
            <person name="Walter F."/>
            <person name="Albersmeier A."/>
            <person name="Kalinowski J."/>
            <person name="Ruckert C."/>
        </authorList>
    </citation>
    <scope>NUCLEOTIDE SEQUENCE [LARGE SCALE GENOMIC DNA]</scope>
    <source>
        <strain evidence="4 6">CCM 8635</strain>
    </source>
</reference>
<evidence type="ECO:0008006" key="7">
    <source>
        <dbReference type="Google" id="ProtNLM"/>
    </source>
</evidence>
<dbReference type="AlphaFoldDB" id="N9RE94"/>
<comment type="caution">
    <text evidence="3">The sequence shown here is derived from an EMBL/GenBank/DDBJ whole genome shotgun (WGS) entry which is preliminary data.</text>
</comment>
<evidence type="ECO:0000313" key="3">
    <source>
        <dbReference type="EMBL" id="ENX37462.1"/>
    </source>
</evidence>
<feature type="domain" description="Ferric siderophore reductase C-terminal" evidence="2">
    <location>
        <begin position="232"/>
        <end position="253"/>
    </location>
</feature>
<gene>
    <name evidence="3" type="ORF">F888_02799</name>
    <name evidence="4" type="ORF">GCM10007354_05140</name>
</gene>
<dbReference type="STRING" id="1217698.F888_02799"/>
<evidence type="ECO:0000313" key="6">
    <source>
        <dbReference type="Proteomes" id="UP000652691"/>
    </source>
</evidence>
<evidence type="ECO:0000259" key="2">
    <source>
        <dbReference type="Pfam" id="PF11575"/>
    </source>
</evidence>
<dbReference type="EMBL" id="APSA01000007">
    <property type="protein sequence ID" value="ENX37462.1"/>
    <property type="molecule type" value="Genomic_DNA"/>
</dbReference>
<dbReference type="GeneID" id="80103089"/>
<evidence type="ECO:0000259" key="1">
    <source>
        <dbReference type="Pfam" id="PF06276"/>
    </source>
</evidence>
<feature type="domain" description="Aerobactin siderophore biosynthesis IucA/IucC-like C-terminal" evidence="1">
    <location>
        <begin position="67"/>
        <end position="198"/>
    </location>
</feature>
<protein>
    <recommendedName>
        <fullName evidence="7">Ferric siderophore reductase C-terminal domain-containing protein</fullName>
    </recommendedName>
</protein>
<dbReference type="RefSeq" id="WP_005287176.1">
    <property type="nucleotide sequence ID" value="NZ_BMDA01000001.1"/>
</dbReference>
<evidence type="ECO:0000313" key="4">
    <source>
        <dbReference type="EMBL" id="GGH27188.1"/>
    </source>
</evidence>
<reference evidence="4" key="3">
    <citation type="submission" date="2024-03" db="EMBL/GenBank/DDBJ databases">
        <authorList>
            <person name="Sun Q."/>
            <person name="Sedlacek I."/>
        </authorList>
    </citation>
    <scope>NUCLEOTIDE SEQUENCE</scope>
    <source>
        <strain evidence="4">CCM 8635</strain>
    </source>
</reference>
<dbReference type="Proteomes" id="UP000652691">
    <property type="component" value="Unassembled WGS sequence"/>
</dbReference>
<organism evidence="3 5">
    <name type="scientific">Acinetobacter courvalinii</name>
    <dbReference type="NCBI Taxonomy" id="280147"/>
    <lineage>
        <taxon>Bacteria</taxon>
        <taxon>Pseudomonadati</taxon>
        <taxon>Pseudomonadota</taxon>
        <taxon>Gammaproteobacteria</taxon>
        <taxon>Moraxellales</taxon>
        <taxon>Moraxellaceae</taxon>
        <taxon>Acinetobacter</taxon>
    </lineage>
</organism>
<proteinExistence type="predicted"/>
<dbReference type="PATRIC" id="fig|1217698.3.peg.2741"/>
<keyword evidence="5" id="KW-1185">Reference proteome</keyword>
<dbReference type="HOGENOM" id="CLU_069996_1_0_6"/>
<name>N9RE94_9GAMM</name>
<dbReference type="GO" id="GO:0051537">
    <property type="term" value="F:2 iron, 2 sulfur cluster binding"/>
    <property type="evidence" value="ECO:0007669"/>
    <property type="project" value="InterPro"/>
</dbReference>
<dbReference type="Pfam" id="PF06276">
    <property type="entry name" value="FhuF"/>
    <property type="match status" value="1"/>
</dbReference>
<dbReference type="EMBL" id="BMDA01000001">
    <property type="protein sequence ID" value="GGH27188.1"/>
    <property type="molecule type" value="Genomic_DNA"/>
</dbReference>
<sequence length="266" mass="31081">MLISTDLFLAEEWKILSESLALINAQERRIENCIEVSMLLDHERCEKLLFELTPVIHSPSIKITASLLSKRYAFLATASSLYAMTVFNKGIDFSAHNCFLDFSFEQRLWRSKMPVKDLAYSLPLGHRAQWREDIVKKIFAENLAQVWQVFVDVSKVNPRILWENTAVRVFSLYEKRIQKINNCAVQRNLQEDFHYLLEQAPPEVFGLSDNPLKRFDFKKITVVETGEEVRYRKSCCFYYKASDPVEYCSTCPLVHPDIKKRKVKNV</sequence>
<dbReference type="GO" id="GO:0003824">
    <property type="term" value="F:catalytic activity"/>
    <property type="evidence" value="ECO:0007669"/>
    <property type="project" value="UniProtKB-ARBA"/>
</dbReference>
<dbReference type="InterPro" id="IPR022770">
    <property type="entry name" value="IucA/IucC-like_C"/>
</dbReference>
<reference evidence="3 5" key="1">
    <citation type="submission" date="2013-02" db="EMBL/GenBank/DDBJ databases">
        <title>The Genome Sequence of Acinetobacter sp. NIPH 3623.</title>
        <authorList>
            <consortium name="The Broad Institute Genome Sequencing Platform"/>
            <consortium name="The Broad Institute Genome Sequencing Center for Infectious Disease"/>
            <person name="Cerqueira G."/>
            <person name="Feldgarden M."/>
            <person name="Courvalin P."/>
            <person name="Perichon B."/>
            <person name="Grillot-Courvalin C."/>
            <person name="Clermont D."/>
            <person name="Rocha E."/>
            <person name="Yoon E.-J."/>
            <person name="Nemec A."/>
            <person name="Walker B."/>
            <person name="Young S.K."/>
            <person name="Zeng Q."/>
            <person name="Gargeya S."/>
            <person name="Fitzgerald M."/>
            <person name="Haas B."/>
            <person name="Abouelleil A."/>
            <person name="Alvarado L."/>
            <person name="Arachchi H.M."/>
            <person name="Berlin A.M."/>
            <person name="Chapman S.B."/>
            <person name="Dewar J."/>
            <person name="Goldberg J."/>
            <person name="Griggs A."/>
            <person name="Gujja S."/>
            <person name="Hansen M."/>
            <person name="Howarth C."/>
            <person name="Imamovic A."/>
            <person name="Larimer J."/>
            <person name="McCowan C."/>
            <person name="Murphy C."/>
            <person name="Neiman D."/>
            <person name="Pearson M."/>
            <person name="Priest M."/>
            <person name="Roberts A."/>
            <person name="Saif S."/>
            <person name="Shea T."/>
            <person name="Sisk P."/>
            <person name="Sykes S."/>
            <person name="Wortman J."/>
            <person name="Nusbaum C."/>
            <person name="Birren B."/>
        </authorList>
    </citation>
    <scope>NUCLEOTIDE SEQUENCE [LARGE SCALE GENOMIC DNA]</scope>
    <source>
        <strain evidence="3 5">NIPH 3623</strain>
    </source>
</reference>
<dbReference type="Pfam" id="PF11575">
    <property type="entry name" value="FhuF_C"/>
    <property type="match status" value="1"/>
</dbReference>
<dbReference type="Proteomes" id="UP000013200">
    <property type="component" value="Unassembled WGS sequence"/>
</dbReference>
<accession>N9RE94</accession>
<dbReference type="InterPro" id="IPR024726">
    <property type="entry name" value="FhuF_C"/>
</dbReference>